<evidence type="ECO:0000313" key="4">
    <source>
        <dbReference type="Proteomes" id="UP000215244"/>
    </source>
</evidence>
<dbReference type="RefSeq" id="WP_094998637.1">
    <property type="nucleotide sequence ID" value="NZ_BMJL01000005.1"/>
</dbReference>
<dbReference type="InterPro" id="IPR001763">
    <property type="entry name" value="Rhodanese-like_dom"/>
</dbReference>
<sequence>MEISVPDTIINVEWLYSNLSLPQLVILDATIPKVGASEGAASEHQIPNAVFFDIKHSFSLPNAPFPNTVPTAEQFEKEARKIGINKDSLIVVYDEKGMYSSPRAWYMFKAFGHDNIAILDGGLPEWSKRGYPLEVKYKVEKSEGNFEARYRPNFFVTLEELQKTQGSEGKIILDARSSERFKGEVPEPRKGLRSGTIPSSKNLPFIDLSKEGLLKSKEELKEIFDSVSNKDDELILSCGSGITACVLALGAYVADRENISVYDGSWTEYGSLIDAQIEK</sequence>
<keyword evidence="2" id="KW-0677">Repeat</keyword>
<keyword evidence="4" id="KW-1185">Reference proteome</keyword>
<dbReference type="SUPFAM" id="SSF52821">
    <property type="entry name" value="Rhodanese/Cell cycle control phosphatase"/>
    <property type="match status" value="2"/>
</dbReference>
<evidence type="ECO:0000313" key="3">
    <source>
        <dbReference type="EMBL" id="ASV32052.1"/>
    </source>
</evidence>
<dbReference type="CDD" id="cd01448">
    <property type="entry name" value="TST_Repeat_1"/>
    <property type="match status" value="1"/>
</dbReference>
<reference evidence="3 4" key="1">
    <citation type="submission" date="2017-08" db="EMBL/GenBank/DDBJ databases">
        <title>The complete genome sequence of Maribacter sp. B1, isolated from deep-sea sediment.</title>
        <authorList>
            <person name="Wu Y.-H."/>
            <person name="Cheng H."/>
            <person name="Xu X.-W."/>
        </authorList>
    </citation>
    <scope>NUCLEOTIDE SEQUENCE [LARGE SCALE GENOMIC DNA]</scope>
    <source>
        <strain evidence="3 4">B1</strain>
    </source>
</reference>
<dbReference type="GO" id="GO:0004792">
    <property type="term" value="F:thiosulfate-cyanide sulfurtransferase activity"/>
    <property type="evidence" value="ECO:0007669"/>
    <property type="project" value="TreeGrafter"/>
</dbReference>
<dbReference type="InterPro" id="IPR036873">
    <property type="entry name" value="Rhodanese-like_dom_sf"/>
</dbReference>
<name>A0A223V9S2_9FLAO</name>
<dbReference type="PROSITE" id="PS50206">
    <property type="entry name" value="RHODANESE_3"/>
    <property type="match status" value="2"/>
</dbReference>
<proteinExistence type="predicted"/>
<dbReference type="InterPro" id="IPR045078">
    <property type="entry name" value="TST/MPST-like"/>
</dbReference>
<keyword evidence="1" id="KW-0808">Transferase</keyword>
<dbReference type="SMART" id="SM00450">
    <property type="entry name" value="RHOD"/>
    <property type="match status" value="2"/>
</dbReference>
<dbReference type="Pfam" id="PF00581">
    <property type="entry name" value="Rhodanese"/>
    <property type="match status" value="2"/>
</dbReference>
<dbReference type="OrthoDB" id="9770030at2"/>
<dbReference type="AlphaFoldDB" id="A0A223V9S2"/>
<dbReference type="PANTHER" id="PTHR11364">
    <property type="entry name" value="THIOSULFATE SULFERTANSFERASE"/>
    <property type="match status" value="1"/>
</dbReference>
<evidence type="ECO:0000256" key="2">
    <source>
        <dbReference type="ARBA" id="ARBA00022737"/>
    </source>
</evidence>
<gene>
    <name evidence="3" type="ORF">CJ263_18530</name>
</gene>
<evidence type="ECO:0000256" key="1">
    <source>
        <dbReference type="ARBA" id="ARBA00022679"/>
    </source>
</evidence>
<accession>A0A223V9S2</accession>
<dbReference type="EMBL" id="CP022957">
    <property type="protein sequence ID" value="ASV32052.1"/>
    <property type="molecule type" value="Genomic_DNA"/>
</dbReference>
<protein>
    <submittedName>
        <fullName evidence="3">Uncharacterized protein</fullName>
    </submittedName>
</protein>
<dbReference type="KEGG" id="marb:CJ263_18530"/>
<organism evidence="3 4">
    <name type="scientific">Maribacter cobaltidurans</name>
    <dbReference type="NCBI Taxonomy" id="1178778"/>
    <lineage>
        <taxon>Bacteria</taxon>
        <taxon>Pseudomonadati</taxon>
        <taxon>Bacteroidota</taxon>
        <taxon>Flavobacteriia</taxon>
        <taxon>Flavobacteriales</taxon>
        <taxon>Flavobacteriaceae</taxon>
        <taxon>Maribacter</taxon>
    </lineage>
</organism>
<dbReference type="PANTHER" id="PTHR11364:SF27">
    <property type="entry name" value="SULFURTRANSFERASE"/>
    <property type="match status" value="1"/>
</dbReference>
<dbReference type="Gene3D" id="3.40.250.10">
    <property type="entry name" value="Rhodanese-like domain"/>
    <property type="match status" value="2"/>
</dbReference>
<dbReference type="Proteomes" id="UP000215244">
    <property type="component" value="Chromosome"/>
</dbReference>
<dbReference type="CDD" id="cd01449">
    <property type="entry name" value="TST_Repeat_2"/>
    <property type="match status" value="1"/>
</dbReference>